<feature type="non-terminal residue" evidence="3">
    <location>
        <position position="583"/>
    </location>
</feature>
<dbReference type="GO" id="GO:0005829">
    <property type="term" value="C:cytosol"/>
    <property type="evidence" value="ECO:0007669"/>
    <property type="project" value="TreeGrafter"/>
</dbReference>
<dbReference type="GO" id="GO:0003825">
    <property type="term" value="F:alpha,alpha-trehalose-phosphate synthase (UDP-forming) activity"/>
    <property type="evidence" value="ECO:0007669"/>
    <property type="project" value="TreeGrafter"/>
</dbReference>
<evidence type="ECO:0000256" key="2">
    <source>
        <dbReference type="SAM" id="Phobius"/>
    </source>
</evidence>
<dbReference type="SUPFAM" id="SSF53756">
    <property type="entry name" value="UDP-Glycosyltransferase/glycogen phosphorylase"/>
    <property type="match status" value="1"/>
</dbReference>
<sequence>MRQVLLITGGVISAIALVIGLFTFSQVNKEEAALTARLEARSNVLTESLATSILPAFENNATSSIERTINRFVGDQRLAGLAVFDSAGVIVASSENAPDVIDAALIATVMDAAQPTGVFAKSGNETFYVFAVPVQDRESRTIGALTTIQNASYISSTIWNIWRDNLIRFLLQTILIAVAIFALVRWVFFKPLSQLAESIRAVRRGEAVEDSGARSDVLFPISNEIAKMTGSLRQARLAASQEARMRLEKLDTPWTAERLKEFIKAHVKDRSIFVVSNGEPYVNTRGKSGIEWTVPAGGIVTALEPVMQATGGMWIAHGSGEADKLLVDADDKVRVPHDEPQYTLKRVWLTRKEVEGYYNGFSNEALWPLCHMAHVRPIFRKENWTEYRKVNGLFAKTILNEIRGIERPLILVQDYHLALVPAMVKKSRPDAQVAIFWHIPWPSAAQFSICPWRKEILEGMLGADIVGFQTQQYCNNFLDTIATEIEARIDLEHFSIFRSDHQTFVKPFPISIAFPGIAEREESTNRATLEQLGVTTEQVALGVDRLDYIKGIPERLKGIEFFFERHPEYIGRLTLLQIASPTR</sequence>
<keyword evidence="2" id="KW-1133">Transmembrane helix</keyword>
<dbReference type="PANTHER" id="PTHR10788">
    <property type="entry name" value="TREHALOSE-6-PHOSPHATE SYNTHASE"/>
    <property type="match status" value="1"/>
</dbReference>
<feature type="transmembrane region" description="Helical" evidence="2">
    <location>
        <begin position="169"/>
        <end position="188"/>
    </location>
</feature>
<proteinExistence type="inferred from homology"/>
<name>A0A1F6DGH8_9BACT</name>
<dbReference type="AlphaFoldDB" id="A0A1F6DGH8"/>
<reference evidence="3 4" key="1">
    <citation type="journal article" date="2016" name="Nat. Commun.">
        <title>Thousands of microbial genomes shed light on interconnected biogeochemical processes in an aquifer system.</title>
        <authorList>
            <person name="Anantharaman K."/>
            <person name="Brown C.T."/>
            <person name="Hug L.A."/>
            <person name="Sharon I."/>
            <person name="Castelle C.J."/>
            <person name="Probst A.J."/>
            <person name="Thomas B.C."/>
            <person name="Singh A."/>
            <person name="Wilkins M.J."/>
            <person name="Karaoz U."/>
            <person name="Brodie E.L."/>
            <person name="Williams K.H."/>
            <person name="Hubbard S.S."/>
            <person name="Banfield J.F."/>
        </authorList>
    </citation>
    <scope>NUCLEOTIDE SEQUENCE [LARGE SCALE GENOMIC DNA]</scope>
</reference>
<comment type="caution">
    <text evidence="3">The sequence shown here is derived from an EMBL/GenBank/DDBJ whole genome shotgun (WGS) entry which is preliminary data.</text>
</comment>
<comment type="similarity">
    <text evidence="1">Belongs to the glycosyltransferase 20 family.</text>
</comment>
<dbReference type="GO" id="GO:0005992">
    <property type="term" value="P:trehalose biosynthetic process"/>
    <property type="evidence" value="ECO:0007669"/>
    <property type="project" value="InterPro"/>
</dbReference>
<accession>A0A1F6DGH8</accession>
<evidence type="ECO:0000256" key="1">
    <source>
        <dbReference type="ARBA" id="ARBA00008799"/>
    </source>
</evidence>
<evidence type="ECO:0000313" key="4">
    <source>
        <dbReference type="Proteomes" id="UP000176377"/>
    </source>
</evidence>
<dbReference type="Pfam" id="PF00982">
    <property type="entry name" value="Glyco_transf_20"/>
    <property type="match status" value="1"/>
</dbReference>
<protein>
    <submittedName>
        <fullName evidence="3">Uncharacterized protein</fullName>
    </submittedName>
</protein>
<dbReference type="PANTHER" id="PTHR10788:SF106">
    <property type="entry name" value="BCDNA.GH08860"/>
    <property type="match status" value="1"/>
</dbReference>
<dbReference type="GO" id="GO:0004805">
    <property type="term" value="F:trehalose-phosphatase activity"/>
    <property type="evidence" value="ECO:0007669"/>
    <property type="project" value="TreeGrafter"/>
</dbReference>
<keyword evidence="2" id="KW-0472">Membrane</keyword>
<dbReference type="Proteomes" id="UP000176377">
    <property type="component" value="Unassembled WGS sequence"/>
</dbReference>
<evidence type="ECO:0000313" key="3">
    <source>
        <dbReference type="EMBL" id="OGG60518.1"/>
    </source>
</evidence>
<feature type="transmembrane region" description="Helical" evidence="2">
    <location>
        <begin position="6"/>
        <end position="24"/>
    </location>
</feature>
<dbReference type="InterPro" id="IPR001830">
    <property type="entry name" value="Glyco_trans_20"/>
</dbReference>
<gene>
    <name evidence="3" type="ORF">A2765_06440</name>
</gene>
<organism evidence="3 4">
    <name type="scientific">Candidatus Kaiserbacteria bacterium RIFCSPHIGHO2_01_FULL_56_24</name>
    <dbReference type="NCBI Taxonomy" id="1798487"/>
    <lineage>
        <taxon>Bacteria</taxon>
        <taxon>Candidatus Kaiseribacteriota</taxon>
    </lineage>
</organism>
<dbReference type="Gene3D" id="3.40.50.2000">
    <property type="entry name" value="Glycogen Phosphorylase B"/>
    <property type="match status" value="2"/>
</dbReference>
<keyword evidence="2" id="KW-0812">Transmembrane</keyword>
<dbReference type="EMBL" id="MFLA01000007">
    <property type="protein sequence ID" value="OGG60518.1"/>
    <property type="molecule type" value="Genomic_DNA"/>
</dbReference>